<name>A0ABP9KGD4_9SPHN</name>
<dbReference type="EMBL" id="BAABHV010000014">
    <property type="protein sequence ID" value="GAA5056634.1"/>
    <property type="molecule type" value="Genomic_DNA"/>
</dbReference>
<protein>
    <submittedName>
        <fullName evidence="1">Uncharacterized protein</fullName>
    </submittedName>
</protein>
<gene>
    <name evidence="1" type="ORF">GCM10023208_21410</name>
</gene>
<dbReference type="Proteomes" id="UP001500518">
    <property type="component" value="Unassembled WGS sequence"/>
</dbReference>
<evidence type="ECO:0000313" key="1">
    <source>
        <dbReference type="EMBL" id="GAA5056634.1"/>
    </source>
</evidence>
<reference evidence="2" key="1">
    <citation type="journal article" date="2019" name="Int. J. Syst. Evol. Microbiol.">
        <title>The Global Catalogue of Microorganisms (GCM) 10K type strain sequencing project: providing services to taxonomists for standard genome sequencing and annotation.</title>
        <authorList>
            <consortium name="The Broad Institute Genomics Platform"/>
            <consortium name="The Broad Institute Genome Sequencing Center for Infectious Disease"/>
            <person name="Wu L."/>
            <person name="Ma J."/>
        </authorList>
    </citation>
    <scope>NUCLEOTIDE SEQUENCE [LARGE SCALE GENOMIC DNA]</scope>
    <source>
        <strain evidence="2">JCM 18014</strain>
    </source>
</reference>
<sequence length="88" mass="9231">MSRRFDLATETTENDSVVTATGLPALTGDGTEDLCCGGCGEVLAEKLTVPAIQRMLPTERKLILRCICSANNVVSDVAEGTSNLGSNE</sequence>
<keyword evidence="2" id="KW-1185">Reference proteome</keyword>
<accession>A0ABP9KGD4</accession>
<comment type="caution">
    <text evidence="1">The sequence shown here is derived from an EMBL/GenBank/DDBJ whole genome shotgun (WGS) entry which is preliminary data.</text>
</comment>
<evidence type="ECO:0000313" key="2">
    <source>
        <dbReference type="Proteomes" id="UP001500518"/>
    </source>
</evidence>
<organism evidence="1 2">
    <name type="scientific">Erythrobacter westpacificensis</name>
    <dbReference type="NCBI Taxonomy" id="1055231"/>
    <lineage>
        <taxon>Bacteria</taxon>
        <taxon>Pseudomonadati</taxon>
        <taxon>Pseudomonadota</taxon>
        <taxon>Alphaproteobacteria</taxon>
        <taxon>Sphingomonadales</taxon>
        <taxon>Erythrobacteraceae</taxon>
        <taxon>Erythrobacter/Porphyrobacter group</taxon>
        <taxon>Erythrobacter</taxon>
    </lineage>
</organism>
<proteinExistence type="predicted"/>